<dbReference type="CDD" id="cd03024">
    <property type="entry name" value="DsbA_FrnE"/>
    <property type="match status" value="1"/>
</dbReference>
<protein>
    <submittedName>
        <fullName evidence="2">Putative DsbA family dithiol-disulfide isomerase</fullName>
    </submittedName>
</protein>
<dbReference type="SUPFAM" id="SSF52833">
    <property type="entry name" value="Thioredoxin-like"/>
    <property type="match status" value="1"/>
</dbReference>
<evidence type="ECO:0000313" key="2">
    <source>
        <dbReference type="EMBL" id="MBB3110815.1"/>
    </source>
</evidence>
<dbReference type="EMBL" id="JACHXK010000005">
    <property type="protein sequence ID" value="MBB3110815.1"/>
    <property type="molecule type" value="Genomic_DNA"/>
</dbReference>
<name>A0A7W5FN12_9BACL</name>
<sequence length="234" mass="25890">MQVEVWSDVACPFCYIGKRRFETALQEFAHNENVEVVYRSFELDPNAPKQVPYDAHDMLSKKYGMSRQEAINMNQNVTQQAAAEGVTFNIDDMKLTNTFDAHRLSHFADQYGKRTAVTELLFRAYFTDSVNVSDHETLANLAAEAGLDREAALAMLASDQFTAQVRSEEEEGSRLGIRGVPFYVINRKYAVSGAQPGGVFLNALGQAWEDQQPLKVVDSANDAACTDGSCGIGD</sequence>
<proteinExistence type="predicted"/>
<dbReference type="Proteomes" id="UP000570361">
    <property type="component" value="Unassembled WGS sequence"/>
</dbReference>
<dbReference type="GO" id="GO:0016853">
    <property type="term" value="F:isomerase activity"/>
    <property type="evidence" value="ECO:0007669"/>
    <property type="project" value="UniProtKB-KW"/>
</dbReference>
<dbReference type="AlphaFoldDB" id="A0A7W5FN12"/>
<accession>A0A7W5FN12</accession>
<evidence type="ECO:0000313" key="3">
    <source>
        <dbReference type="Proteomes" id="UP000570361"/>
    </source>
</evidence>
<dbReference type="PANTHER" id="PTHR13887">
    <property type="entry name" value="GLUTATHIONE S-TRANSFERASE KAPPA"/>
    <property type="match status" value="1"/>
</dbReference>
<dbReference type="Gene3D" id="3.40.30.10">
    <property type="entry name" value="Glutaredoxin"/>
    <property type="match status" value="1"/>
</dbReference>
<dbReference type="GO" id="GO:0016491">
    <property type="term" value="F:oxidoreductase activity"/>
    <property type="evidence" value="ECO:0007669"/>
    <property type="project" value="InterPro"/>
</dbReference>
<dbReference type="InterPro" id="IPR001853">
    <property type="entry name" value="DSBA-like_thioredoxin_dom"/>
</dbReference>
<reference evidence="2 3" key="1">
    <citation type="submission" date="2020-08" db="EMBL/GenBank/DDBJ databases">
        <title>Genomic Encyclopedia of Type Strains, Phase III (KMG-III): the genomes of soil and plant-associated and newly described type strains.</title>
        <authorList>
            <person name="Whitman W."/>
        </authorList>
    </citation>
    <scope>NUCLEOTIDE SEQUENCE [LARGE SCALE GENOMIC DNA]</scope>
    <source>
        <strain evidence="2 3">CECT 5862</strain>
    </source>
</reference>
<feature type="domain" description="DSBA-like thioredoxin" evidence="1">
    <location>
        <begin position="2"/>
        <end position="204"/>
    </location>
</feature>
<evidence type="ECO:0000259" key="1">
    <source>
        <dbReference type="Pfam" id="PF01323"/>
    </source>
</evidence>
<dbReference type="PANTHER" id="PTHR13887:SF41">
    <property type="entry name" value="THIOREDOXIN SUPERFAMILY PROTEIN"/>
    <property type="match status" value="1"/>
</dbReference>
<dbReference type="Pfam" id="PF01323">
    <property type="entry name" value="DSBA"/>
    <property type="match status" value="1"/>
</dbReference>
<dbReference type="RefSeq" id="WP_183600697.1">
    <property type="nucleotide sequence ID" value="NZ_JACHXK010000005.1"/>
</dbReference>
<dbReference type="InterPro" id="IPR036249">
    <property type="entry name" value="Thioredoxin-like_sf"/>
</dbReference>
<keyword evidence="3" id="KW-1185">Reference proteome</keyword>
<comment type="caution">
    <text evidence="2">The sequence shown here is derived from an EMBL/GenBank/DDBJ whole genome shotgun (WGS) entry which is preliminary data.</text>
</comment>
<keyword evidence="2" id="KW-0413">Isomerase</keyword>
<organism evidence="2 3">
    <name type="scientific">Paenibacillus phyllosphaerae</name>
    <dbReference type="NCBI Taxonomy" id="274593"/>
    <lineage>
        <taxon>Bacteria</taxon>
        <taxon>Bacillati</taxon>
        <taxon>Bacillota</taxon>
        <taxon>Bacilli</taxon>
        <taxon>Bacillales</taxon>
        <taxon>Paenibacillaceae</taxon>
        <taxon>Paenibacillus</taxon>
    </lineage>
</organism>
<gene>
    <name evidence="2" type="ORF">FHS18_002882</name>
</gene>